<feature type="compositionally biased region" description="Basic and acidic residues" evidence="1">
    <location>
        <begin position="1"/>
        <end position="11"/>
    </location>
</feature>
<proteinExistence type="predicted"/>
<evidence type="ECO:0000313" key="3">
    <source>
        <dbReference type="Proteomes" id="UP000436006"/>
    </source>
</evidence>
<reference evidence="2 3" key="1">
    <citation type="submission" date="2019-12" db="EMBL/GenBank/DDBJ databases">
        <title>Spirosoma sp. HMF4905 genome sequencing and assembly.</title>
        <authorList>
            <person name="Kang H."/>
            <person name="Cha I."/>
            <person name="Kim H."/>
            <person name="Joh K."/>
        </authorList>
    </citation>
    <scope>NUCLEOTIDE SEQUENCE [LARGE SCALE GENOMIC DNA]</scope>
    <source>
        <strain evidence="2 3">HMF4905</strain>
    </source>
</reference>
<dbReference type="AlphaFoldDB" id="A0A7K1S7U8"/>
<dbReference type="Proteomes" id="UP000436006">
    <property type="component" value="Unassembled WGS sequence"/>
</dbReference>
<evidence type="ECO:0008006" key="4">
    <source>
        <dbReference type="Google" id="ProtNLM"/>
    </source>
</evidence>
<organism evidence="2 3">
    <name type="scientific">Spirosoma arboris</name>
    <dbReference type="NCBI Taxonomy" id="2682092"/>
    <lineage>
        <taxon>Bacteria</taxon>
        <taxon>Pseudomonadati</taxon>
        <taxon>Bacteroidota</taxon>
        <taxon>Cytophagia</taxon>
        <taxon>Cytophagales</taxon>
        <taxon>Cytophagaceae</taxon>
        <taxon>Spirosoma</taxon>
    </lineage>
</organism>
<sequence length="100" mass="11251">MPKGYNKDGSKKVRPANSGRKAKDGKKIYSKLAIDVIQILSNLENPVAFIENAIREKSARSSGKRQTEFSGRIQKSGQIDLLDMLEQIRIGKLLEHKLTR</sequence>
<name>A0A7K1S7U8_9BACT</name>
<protein>
    <recommendedName>
        <fullName evidence="4">DUF5681 domain-containing protein</fullName>
    </recommendedName>
</protein>
<keyword evidence="3" id="KW-1185">Reference proteome</keyword>
<comment type="caution">
    <text evidence="2">The sequence shown here is derived from an EMBL/GenBank/DDBJ whole genome shotgun (WGS) entry which is preliminary data.</text>
</comment>
<feature type="region of interest" description="Disordered" evidence="1">
    <location>
        <begin position="1"/>
        <end position="25"/>
    </location>
</feature>
<accession>A0A7K1S7U8</accession>
<gene>
    <name evidence="2" type="ORF">GO755_07705</name>
</gene>
<dbReference type="RefSeq" id="WP_157584176.1">
    <property type="nucleotide sequence ID" value="NZ_WPIN01000003.1"/>
</dbReference>
<dbReference type="EMBL" id="WPIN01000003">
    <property type="protein sequence ID" value="MVM29913.1"/>
    <property type="molecule type" value="Genomic_DNA"/>
</dbReference>
<evidence type="ECO:0000256" key="1">
    <source>
        <dbReference type="SAM" id="MobiDB-lite"/>
    </source>
</evidence>
<evidence type="ECO:0000313" key="2">
    <source>
        <dbReference type="EMBL" id="MVM29913.1"/>
    </source>
</evidence>